<name>A0A0B3RY54_9RHOB</name>
<evidence type="ECO:0000313" key="1">
    <source>
        <dbReference type="EMBL" id="KHQ53002.1"/>
    </source>
</evidence>
<evidence type="ECO:0000313" key="2">
    <source>
        <dbReference type="Proteomes" id="UP000030960"/>
    </source>
</evidence>
<protein>
    <submittedName>
        <fullName evidence="1">Mu-like prophage I protein</fullName>
    </submittedName>
</protein>
<keyword evidence="2" id="KW-1185">Reference proteome</keyword>
<dbReference type="OrthoDB" id="7306769at2"/>
<dbReference type="EMBL" id="JSUQ01000009">
    <property type="protein sequence ID" value="KHQ53002.1"/>
    <property type="molecule type" value="Genomic_DNA"/>
</dbReference>
<accession>A0A0B3RY54</accession>
<reference evidence="1 2" key="1">
    <citation type="submission" date="2014-10" db="EMBL/GenBank/DDBJ databases">
        <title>Genome sequence of Ponticoccus sp. strain UMTAT08 isolated from clonal culture of toxic dinoflagellate Alexandrium tamiyavanichii.</title>
        <authorList>
            <person name="Gan H.Y."/>
            <person name="Muhd D.-D."/>
            <person name="Mohd Noor M.E."/>
            <person name="Yeong Y.S."/>
            <person name="Usup G."/>
        </authorList>
    </citation>
    <scope>NUCLEOTIDE SEQUENCE [LARGE SCALE GENOMIC DNA]</scope>
    <source>
        <strain evidence="1 2">UMTAT08</strain>
    </source>
</reference>
<dbReference type="RefSeq" id="WP_052244493.1">
    <property type="nucleotide sequence ID" value="NZ_JSUQ01000009.1"/>
</dbReference>
<dbReference type="Proteomes" id="UP000030960">
    <property type="component" value="Unassembled WGS sequence"/>
</dbReference>
<dbReference type="PIRSF" id="PIRSF016624">
    <property type="entry name" value="Mu_prophg_I"/>
    <property type="match status" value="1"/>
</dbReference>
<proteinExistence type="predicted"/>
<sequence>MSATVTVHCETALTGAPDWVQLVPLGEVKARDGRRFVNDDPARVLALFDAAKIDLVIDYEHQADRPEATRSGPVPAAGWIKELAARDTGIWGRVEWTDRARQMIAAREYRFLSPSLLAEKGTGRVVGLKGAGLVHRPALHMTALASQETDMPDMPDATGFMARLAQLLKLENGASEDDILAALEKRLGGDPDPREFVPVKAWEEAATWYNTELAAMRDERLAAKVEQAIAGGYILPAAKDWALSLCRADEASFDSFIQSTQPPWGHLSKRVVPGGPPPAPNGARPGEHSAEVLLLSEQLGIAPERLAEG</sequence>
<organism evidence="1 2">
    <name type="scientific">Mameliella alba</name>
    <dbReference type="NCBI Taxonomy" id="561184"/>
    <lineage>
        <taxon>Bacteria</taxon>
        <taxon>Pseudomonadati</taxon>
        <taxon>Pseudomonadota</taxon>
        <taxon>Alphaproteobacteria</taxon>
        <taxon>Rhodobacterales</taxon>
        <taxon>Roseobacteraceae</taxon>
        <taxon>Mameliella</taxon>
    </lineage>
</organism>
<dbReference type="InterPro" id="IPR012106">
    <property type="entry name" value="Phage_Mu_Gp1"/>
</dbReference>
<dbReference type="AlphaFoldDB" id="A0A0B3RY54"/>
<dbReference type="Pfam" id="PF10123">
    <property type="entry name" value="Mu-like_Pro"/>
    <property type="match status" value="2"/>
</dbReference>
<dbReference type="PATRIC" id="fig|1515334.3.peg.2564"/>
<comment type="caution">
    <text evidence="1">The sequence shown here is derived from an EMBL/GenBank/DDBJ whole genome shotgun (WGS) entry which is preliminary data.</text>
</comment>
<gene>
    <name evidence="1" type="ORF">OA50_02547</name>
</gene>